<comment type="subcellular location">
    <subcellularLocation>
        <location evidence="1">Membrane</location>
        <topology evidence="1">Multi-pass membrane protein</topology>
    </subcellularLocation>
</comment>
<evidence type="ECO:0000256" key="3">
    <source>
        <dbReference type="ARBA" id="ARBA00022989"/>
    </source>
</evidence>
<feature type="region of interest" description="Disordered" evidence="6">
    <location>
        <begin position="306"/>
        <end position="346"/>
    </location>
</feature>
<dbReference type="OMA" id="YIWQQVE"/>
<accession>A0A1Y2LLZ3</accession>
<dbReference type="AlphaFoldDB" id="A0A1Y2LLZ3"/>
<gene>
    <name evidence="9" type="ORF">B5807_09173</name>
</gene>
<reference evidence="9 10" key="1">
    <citation type="journal article" date="2017" name="Genome Announc.">
        <title>Genome sequence of the saprophytic ascomycete Epicoccum nigrum ICMP 19927 strain isolated from New Zealand.</title>
        <authorList>
            <person name="Fokin M."/>
            <person name="Fleetwood D."/>
            <person name="Weir B.S."/>
            <person name="Villas-Boas S.G."/>
        </authorList>
    </citation>
    <scope>NUCLEOTIDE SEQUENCE [LARGE SCALE GENOMIC DNA]</scope>
    <source>
        <strain evidence="9 10">ICMP 19927</strain>
    </source>
</reference>
<comment type="similarity">
    <text evidence="5">Belongs to the SAT4 family.</text>
</comment>
<dbReference type="EMBL" id="KZ107855">
    <property type="protein sequence ID" value="OSS44966.1"/>
    <property type="molecule type" value="Genomic_DNA"/>
</dbReference>
<dbReference type="InterPro" id="IPR049326">
    <property type="entry name" value="Rhodopsin_dom_fungi"/>
</dbReference>
<feature type="region of interest" description="Disordered" evidence="6">
    <location>
        <begin position="371"/>
        <end position="409"/>
    </location>
</feature>
<evidence type="ECO:0000256" key="2">
    <source>
        <dbReference type="ARBA" id="ARBA00022692"/>
    </source>
</evidence>
<keyword evidence="3 7" id="KW-1133">Transmembrane helix</keyword>
<evidence type="ECO:0000256" key="4">
    <source>
        <dbReference type="ARBA" id="ARBA00023136"/>
    </source>
</evidence>
<name>A0A1Y2LLZ3_EPING</name>
<sequence length="425" mass="47397">MADRFLRVRQAGEPSMMLPQSLEYLAENQASRLLAVTISLYVLATLTVLARFYVRIFMMKIFGWDDAMMTISAALSASCLGLFIKVIDLGLGLHVQAFPLQNIFPFFKFMYFYSVLIIFSYSFIKLSIGFFLLRLADRTKWRPFLIGMLIFTGCFTIGSTFAIIFQCSPVGAGWDYTLRPPMGTGKCYDATIFKNVGVFNSSVNIATDLIFALIPIPMVWKLQVNQQTRIGLAVILSLGLFASAVAIYKTPMQANFFKETDWSGHGSWYYIWQQVEMDVGIIAANLPTLKPLFANFFGHMRTLTKGRSTASRSGPGHSGPFASNGYHRHEGSHTRSRTQNSYAMRDISMDKEAKKKDSYDEILVLGKDNCGTEVGESRRRSAAGASDESILPHEVPMSPTDQVNARSGGLGRNLTILKTTEVRVS</sequence>
<dbReference type="InParanoid" id="A0A1Y2LLZ3"/>
<feature type="transmembrane region" description="Helical" evidence="7">
    <location>
        <begin position="66"/>
        <end position="91"/>
    </location>
</feature>
<feature type="transmembrane region" description="Helical" evidence="7">
    <location>
        <begin position="230"/>
        <end position="248"/>
    </location>
</feature>
<evidence type="ECO:0000259" key="8">
    <source>
        <dbReference type="Pfam" id="PF20684"/>
    </source>
</evidence>
<dbReference type="GO" id="GO:0016020">
    <property type="term" value="C:membrane"/>
    <property type="evidence" value="ECO:0007669"/>
    <property type="project" value="UniProtKB-SubCell"/>
</dbReference>
<evidence type="ECO:0000256" key="7">
    <source>
        <dbReference type="SAM" id="Phobius"/>
    </source>
</evidence>
<proteinExistence type="inferred from homology"/>
<feature type="transmembrane region" description="Helical" evidence="7">
    <location>
        <begin position="111"/>
        <end position="133"/>
    </location>
</feature>
<evidence type="ECO:0000313" key="9">
    <source>
        <dbReference type="EMBL" id="OSS44966.1"/>
    </source>
</evidence>
<dbReference type="STRING" id="105696.A0A1Y2LLZ3"/>
<evidence type="ECO:0000256" key="5">
    <source>
        <dbReference type="ARBA" id="ARBA00038359"/>
    </source>
</evidence>
<dbReference type="Proteomes" id="UP000193240">
    <property type="component" value="Unassembled WGS sequence"/>
</dbReference>
<dbReference type="Pfam" id="PF20684">
    <property type="entry name" value="Fung_rhodopsin"/>
    <property type="match status" value="1"/>
</dbReference>
<keyword evidence="4 7" id="KW-0472">Membrane</keyword>
<keyword evidence="10" id="KW-1185">Reference proteome</keyword>
<feature type="transmembrane region" description="Helical" evidence="7">
    <location>
        <begin position="33"/>
        <end position="54"/>
    </location>
</feature>
<evidence type="ECO:0000256" key="1">
    <source>
        <dbReference type="ARBA" id="ARBA00004141"/>
    </source>
</evidence>
<evidence type="ECO:0000256" key="6">
    <source>
        <dbReference type="SAM" id="MobiDB-lite"/>
    </source>
</evidence>
<dbReference type="PANTHER" id="PTHR33048">
    <property type="entry name" value="PTH11-LIKE INTEGRAL MEMBRANE PROTEIN (AFU_ORTHOLOGUE AFUA_5G11245)"/>
    <property type="match status" value="1"/>
</dbReference>
<protein>
    <recommendedName>
        <fullName evidence="8">Rhodopsin domain-containing protein</fullName>
    </recommendedName>
</protein>
<keyword evidence="2 7" id="KW-0812">Transmembrane</keyword>
<evidence type="ECO:0000313" key="10">
    <source>
        <dbReference type="Proteomes" id="UP000193240"/>
    </source>
</evidence>
<feature type="transmembrane region" description="Helical" evidence="7">
    <location>
        <begin position="145"/>
        <end position="165"/>
    </location>
</feature>
<feature type="domain" description="Rhodopsin" evidence="8">
    <location>
        <begin position="50"/>
        <end position="294"/>
    </location>
</feature>
<dbReference type="InterPro" id="IPR052337">
    <property type="entry name" value="SAT4-like"/>
</dbReference>
<organism evidence="9 10">
    <name type="scientific">Epicoccum nigrum</name>
    <name type="common">Soil fungus</name>
    <name type="synonym">Epicoccum purpurascens</name>
    <dbReference type="NCBI Taxonomy" id="105696"/>
    <lineage>
        <taxon>Eukaryota</taxon>
        <taxon>Fungi</taxon>
        <taxon>Dikarya</taxon>
        <taxon>Ascomycota</taxon>
        <taxon>Pezizomycotina</taxon>
        <taxon>Dothideomycetes</taxon>
        <taxon>Pleosporomycetidae</taxon>
        <taxon>Pleosporales</taxon>
        <taxon>Pleosporineae</taxon>
        <taxon>Didymellaceae</taxon>
        <taxon>Epicoccum</taxon>
    </lineage>
</organism>
<dbReference type="PANTHER" id="PTHR33048:SF96">
    <property type="entry name" value="INTEGRAL MEMBRANE PROTEIN"/>
    <property type="match status" value="1"/>
</dbReference>